<feature type="transmembrane region" description="Helical" evidence="8">
    <location>
        <begin position="125"/>
        <end position="145"/>
    </location>
</feature>
<dbReference type="GO" id="GO:0009103">
    <property type="term" value="P:lipopolysaccharide biosynthetic process"/>
    <property type="evidence" value="ECO:0007669"/>
    <property type="project" value="UniProtKB-ARBA"/>
</dbReference>
<feature type="transmembrane region" description="Helical" evidence="8">
    <location>
        <begin position="272"/>
        <end position="295"/>
    </location>
</feature>
<feature type="transmembrane region" description="Helical" evidence="8">
    <location>
        <begin position="307"/>
        <end position="324"/>
    </location>
</feature>
<dbReference type="AlphaFoldDB" id="A0A2Z6DYR3"/>
<evidence type="ECO:0000256" key="1">
    <source>
        <dbReference type="ARBA" id="ARBA00004651"/>
    </source>
</evidence>
<feature type="transmembrane region" description="Helical" evidence="8">
    <location>
        <begin position="353"/>
        <end position="379"/>
    </location>
</feature>
<dbReference type="GO" id="GO:0010041">
    <property type="term" value="P:response to iron(III) ion"/>
    <property type="evidence" value="ECO:0007669"/>
    <property type="project" value="TreeGrafter"/>
</dbReference>
<dbReference type="GO" id="GO:0005886">
    <property type="term" value="C:plasma membrane"/>
    <property type="evidence" value="ECO:0007669"/>
    <property type="project" value="UniProtKB-SubCell"/>
</dbReference>
<feature type="transmembrane region" description="Helical" evidence="8">
    <location>
        <begin position="399"/>
        <end position="419"/>
    </location>
</feature>
<evidence type="ECO:0000256" key="5">
    <source>
        <dbReference type="ARBA" id="ARBA00022692"/>
    </source>
</evidence>
<keyword evidence="7 8" id="KW-0472">Membrane</keyword>
<protein>
    <submittedName>
        <fullName evidence="10">Glycosyltransferase</fullName>
    </submittedName>
</protein>
<sequence length="527" mass="58877">MNGRIGFCPEPVATSLRVRSVWALLLLSLVVGFVFFAHLGGYPLFDVDEGAFAEATREMLASGDYGFPMLDGAPRFDKPILIYWLQAAAMALFGVDTWSARLPSAVAAVLWVFATWHFARHRFGARPALLAATILATAIGPWAIGRAATADAWLNLWLALAAFDAWRHIESHRRAPLIRAYLWMALGFLTKGPVAVLVPGAAVLLYCTAQREWRRFWAMLRDPIGWLVFLAVALPWYGYALWREGWAFVEGFFLKHNVQRFADTLERHGGDWWYFLAVTPLLLAPWTFLLVPALTRIWADRTVALRRFLWFWAVFVVIFFSLAQTKLPHYALYGITPLALLLANHQDHARGKWLATVPVLAALIVVITATLPALLVEVAQRSDRLSPFHQALAASALEAWPVEAYLAAGAVLLLIVAFWRCQALLSSEISALLSAAVVCLWLAFRLLPWAGEVLQGPIQRAAVAAQGKAVVNIGLRAPSFSFYRQAITPKRPPEPGEWFVTRIDRLPEFPYTLRYEARGVVLGERTP</sequence>
<keyword evidence="4 10" id="KW-0808">Transferase</keyword>
<dbReference type="GO" id="GO:0016763">
    <property type="term" value="F:pentosyltransferase activity"/>
    <property type="evidence" value="ECO:0007669"/>
    <property type="project" value="TreeGrafter"/>
</dbReference>
<dbReference type="RefSeq" id="WP_119335334.1">
    <property type="nucleotide sequence ID" value="NZ_AP018558.1"/>
</dbReference>
<dbReference type="Pfam" id="PF13231">
    <property type="entry name" value="PMT_2"/>
    <property type="match status" value="1"/>
</dbReference>
<dbReference type="PANTHER" id="PTHR33908">
    <property type="entry name" value="MANNOSYLTRANSFERASE YKCB-RELATED"/>
    <property type="match status" value="1"/>
</dbReference>
<feature type="domain" description="Glycosyltransferase RgtA/B/C/D-like" evidence="9">
    <location>
        <begin position="77"/>
        <end position="235"/>
    </location>
</feature>
<dbReference type="InterPro" id="IPR050297">
    <property type="entry name" value="LipidA_mod_glycosyltrf_83"/>
</dbReference>
<feature type="transmembrane region" description="Helical" evidence="8">
    <location>
        <begin position="21"/>
        <end position="39"/>
    </location>
</feature>
<keyword evidence="2" id="KW-1003">Cell membrane</keyword>
<dbReference type="EMBL" id="AP018558">
    <property type="protein sequence ID" value="BBD77613.1"/>
    <property type="molecule type" value="Genomic_DNA"/>
</dbReference>
<keyword evidence="6 8" id="KW-1133">Transmembrane helix</keyword>
<reference evidence="10 11" key="1">
    <citation type="submission" date="2018-04" db="EMBL/GenBank/DDBJ databases">
        <title>Complete genome sequence of Hydrogenophilus thermoluteolus TH-1.</title>
        <authorList>
            <person name="Arai H."/>
        </authorList>
    </citation>
    <scope>NUCLEOTIDE SEQUENCE [LARGE SCALE GENOMIC DNA]</scope>
    <source>
        <strain evidence="10 11">TH-1</strain>
    </source>
</reference>
<keyword evidence="5 8" id="KW-0812">Transmembrane</keyword>
<organism evidence="10 11">
    <name type="scientific">Hydrogenophilus thermoluteolus</name>
    <name type="common">Pseudomonas hydrogenothermophila</name>
    <dbReference type="NCBI Taxonomy" id="297"/>
    <lineage>
        <taxon>Bacteria</taxon>
        <taxon>Pseudomonadati</taxon>
        <taxon>Pseudomonadota</taxon>
        <taxon>Hydrogenophilia</taxon>
        <taxon>Hydrogenophilales</taxon>
        <taxon>Hydrogenophilaceae</taxon>
        <taxon>Hydrogenophilus</taxon>
    </lineage>
</organism>
<feature type="transmembrane region" description="Helical" evidence="8">
    <location>
        <begin position="79"/>
        <end position="95"/>
    </location>
</feature>
<feature type="transmembrane region" description="Helical" evidence="8">
    <location>
        <begin position="181"/>
        <end position="207"/>
    </location>
</feature>
<dbReference type="OrthoDB" id="9815691at2"/>
<feature type="transmembrane region" description="Helical" evidence="8">
    <location>
        <begin position="219"/>
        <end position="239"/>
    </location>
</feature>
<evidence type="ECO:0000313" key="10">
    <source>
        <dbReference type="EMBL" id="BBD77613.1"/>
    </source>
</evidence>
<keyword evidence="3" id="KW-0328">Glycosyltransferase</keyword>
<gene>
    <name evidence="10" type="ORF">HPTL_1349</name>
</gene>
<dbReference type="KEGG" id="htl:HPTL_1349"/>
<feature type="transmembrane region" description="Helical" evidence="8">
    <location>
        <begin position="431"/>
        <end position="450"/>
    </location>
</feature>
<evidence type="ECO:0000256" key="6">
    <source>
        <dbReference type="ARBA" id="ARBA00022989"/>
    </source>
</evidence>
<evidence type="ECO:0000256" key="2">
    <source>
        <dbReference type="ARBA" id="ARBA00022475"/>
    </source>
</evidence>
<dbReference type="PANTHER" id="PTHR33908:SF3">
    <property type="entry name" value="UNDECAPRENYL PHOSPHATE-ALPHA-4-AMINO-4-DEOXY-L-ARABINOSE ARABINOSYL TRANSFERASE"/>
    <property type="match status" value="1"/>
</dbReference>
<evidence type="ECO:0000256" key="4">
    <source>
        <dbReference type="ARBA" id="ARBA00022679"/>
    </source>
</evidence>
<evidence type="ECO:0000313" key="11">
    <source>
        <dbReference type="Proteomes" id="UP000262004"/>
    </source>
</evidence>
<evidence type="ECO:0000256" key="7">
    <source>
        <dbReference type="ARBA" id="ARBA00023136"/>
    </source>
</evidence>
<name>A0A2Z6DYR3_HYDTE</name>
<evidence type="ECO:0000256" key="8">
    <source>
        <dbReference type="SAM" id="Phobius"/>
    </source>
</evidence>
<proteinExistence type="predicted"/>
<comment type="subcellular location">
    <subcellularLocation>
        <location evidence="1">Cell membrane</location>
        <topology evidence="1">Multi-pass membrane protein</topology>
    </subcellularLocation>
</comment>
<evidence type="ECO:0000256" key="3">
    <source>
        <dbReference type="ARBA" id="ARBA00022676"/>
    </source>
</evidence>
<dbReference type="Proteomes" id="UP000262004">
    <property type="component" value="Chromosome"/>
</dbReference>
<keyword evidence="11" id="KW-1185">Reference proteome</keyword>
<dbReference type="InterPro" id="IPR038731">
    <property type="entry name" value="RgtA/B/C-like"/>
</dbReference>
<accession>A0A2Z6DYR3</accession>
<evidence type="ECO:0000259" key="9">
    <source>
        <dbReference type="Pfam" id="PF13231"/>
    </source>
</evidence>